<feature type="region of interest" description="Disordered" evidence="1">
    <location>
        <begin position="1"/>
        <end position="41"/>
    </location>
</feature>
<reference evidence="3 5" key="2">
    <citation type="journal article" date="2014" name="BMC Genomics">
        <title>An improved genome release (version Mt4.0) for the model legume Medicago truncatula.</title>
        <authorList>
            <person name="Tang H."/>
            <person name="Krishnakumar V."/>
            <person name="Bidwell S."/>
            <person name="Rosen B."/>
            <person name="Chan A."/>
            <person name="Zhou S."/>
            <person name="Gentzbittel L."/>
            <person name="Childs K.L."/>
            <person name="Yandell M."/>
            <person name="Gundlach H."/>
            <person name="Mayer K.F."/>
            <person name="Schwartz D.C."/>
            <person name="Town C.D."/>
        </authorList>
    </citation>
    <scope>GENOME REANNOTATION</scope>
    <source>
        <strain evidence="3">A17</strain>
        <strain evidence="4 5">cv. Jemalong A17</strain>
    </source>
</reference>
<sequence>MSPIQKQHDHLQLNININTDTDDEEQESESESEEPSSNTAKWKKHYSSKHKILFVGEGDFSFSLCLARAFGSAHNLIATSLDSQEKIEKKYSNGMSNARELEERGCIVLYDVDVKVMSQHFFLKTQRLNKKLLKGFMANAKALVKKEGGEIHVTHKEGDPYNKWDLVRKAEKRGLFLHQAVPFFKDDYPGYDNKRAHGKLSDLSFPVGEASTYKFKLQTPLPNKL</sequence>
<protein>
    <submittedName>
        <fullName evidence="3">Nucleic acid-binding protein, putative</fullName>
    </submittedName>
</protein>
<organism evidence="3 5">
    <name type="scientific">Medicago truncatula</name>
    <name type="common">Barrel medic</name>
    <name type="synonym">Medicago tribuloides</name>
    <dbReference type="NCBI Taxonomy" id="3880"/>
    <lineage>
        <taxon>Eukaryota</taxon>
        <taxon>Viridiplantae</taxon>
        <taxon>Streptophyta</taxon>
        <taxon>Embryophyta</taxon>
        <taxon>Tracheophyta</taxon>
        <taxon>Spermatophyta</taxon>
        <taxon>Magnoliopsida</taxon>
        <taxon>eudicotyledons</taxon>
        <taxon>Gunneridae</taxon>
        <taxon>Pentapetalae</taxon>
        <taxon>rosids</taxon>
        <taxon>fabids</taxon>
        <taxon>Fabales</taxon>
        <taxon>Fabaceae</taxon>
        <taxon>Papilionoideae</taxon>
        <taxon>50 kb inversion clade</taxon>
        <taxon>NPAAA clade</taxon>
        <taxon>Hologalegina</taxon>
        <taxon>IRL clade</taxon>
        <taxon>Trifolieae</taxon>
        <taxon>Medicago</taxon>
    </lineage>
</organism>
<dbReference type="EnsemblPlants" id="KEH37000">
    <property type="protein sequence ID" value="KEH37000"/>
    <property type="gene ID" value="MTR_2g027540"/>
</dbReference>
<dbReference type="PANTHER" id="PTHR11538:SF63">
    <property type="entry name" value="25S RRNA (URIDINE-N(3))-METHYLTRANSFERASE BMT5-LIKE DOMAIN-CONTAINING PROTEIN"/>
    <property type="match status" value="1"/>
</dbReference>
<gene>
    <name evidence="4" type="primary">11415662</name>
    <name evidence="3" type="ordered locus">MTR_2g027540</name>
</gene>
<name>A0A072VFQ9_MEDTR</name>
<evidence type="ECO:0000259" key="2">
    <source>
        <dbReference type="Pfam" id="PF10354"/>
    </source>
</evidence>
<evidence type="ECO:0000313" key="3">
    <source>
        <dbReference type="EMBL" id="KEH37000.1"/>
    </source>
</evidence>
<dbReference type="EMBL" id="CM001218">
    <property type="protein sequence ID" value="KEH37000.1"/>
    <property type="molecule type" value="Genomic_DNA"/>
</dbReference>
<reference evidence="3 5" key="1">
    <citation type="journal article" date="2011" name="Nature">
        <title>The Medicago genome provides insight into the evolution of rhizobial symbioses.</title>
        <authorList>
            <person name="Young N.D."/>
            <person name="Debelle F."/>
            <person name="Oldroyd G.E."/>
            <person name="Geurts R."/>
            <person name="Cannon S.B."/>
            <person name="Udvardi M.K."/>
            <person name="Benedito V.A."/>
            <person name="Mayer K.F."/>
            <person name="Gouzy J."/>
            <person name="Schoof H."/>
            <person name="Van de Peer Y."/>
            <person name="Proost S."/>
            <person name="Cook D.R."/>
            <person name="Meyers B.C."/>
            <person name="Spannagl M."/>
            <person name="Cheung F."/>
            <person name="De Mita S."/>
            <person name="Krishnakumar V."/>
            <person name="Gundlach H."/>
            <person name="Zhou S."/>
            <person name="Mudge J."/>
            <person name="Bharti A.K."/>
            <person name="Murray J.D."/>
            <person name="Naoumkina M.A."/>
            <person name="Rosen B."/>
            <person name="Silverstein K.A."/>
            <person name="Tang H."/>
            <person name="Rombauts S."/>
            <person name="Zhao P.X."/>
            <person name="Zhou P."/>
            <person name="Barbe V."/>
            <person name="Bardou P."/>
            <person name="Bechner M."/>
            <person name="Bellec A."/>
            <person name="Berger A."/>
            <person name="Berges H."/>
            <person name="Bidwell S."/>
            <person name="Bisseling T."/>
            <person name="Choisne N."/>
            <person name="Couloux A."/>
            <person name="Denny R."/>
            <person name="Deshpande S."/>
            <person name="Dai X."/>
            <person name="Doyle J.J."/>
            <person name="Dudez A.M."/>
            <person name="Farmer A.D."/>
            <person name="Fouteau S."/>
            <person name="Franken C."/>
            <person name="Gibelin C."/>
            <person name="Gish J."/>
            <person name="Goldstein S."/>
            <person name="Gonzalez A.J."/>
            <person name="Green P.J."/>
            <person name="Hallab A."/>
            <person name="Hartog M."/>
            <person name="Hua A."/>
            <person name="Humphray S.J."/>
            <person name="Jeong D.H."/>
            <person name="Jing Y."/>
            <person name="Jocker A."/>
            <person name="Kenton S.M."/>
            <person name="Kim D.J."/>
            <person name="Klee K."/>
            <person name="Lai H."/>
            <person name="Lang C."/>
            <person name="Lin S."/>
            <person name="Macmil S.L."/>
            <person name="Magdelenat G."/>
            <person name="Matthews L."/>
            <person name="McCorrison J."/>
            <person name="Monaghan E.L."/>
            <person name="Mun J.H."/>
            <person name="Najar F.Z."/>
            <person name="Nicholson C."/>
            <person name="Noirot C."/>
            <person name="O'Bleness M."/>
            <person name="Paule C.R."/>
            <person name="Poulain J."/>
            <person name="Prion F."/>
            <person name="Qin B."/>
            <person name="Qu C."/>
            <person name="Retzel E.F."/>
            <person name="Riddle C."/>
            <person name="Sallet E."/>
            <person name="Samain S."/>
            <person name="Samson N."/>
            <person name="Sanders I."/>
            <person name="Saurat O."/>
            <person name="Scarpelli C."/>
            <person name="Schiex T."/>
            <person name="Segurens B."/>
            <person name="Severin A.J."/>
            <person name="Sherrier D.J."/>
            <person name="Shi R."/>
            <person name="Sims S."/>
            <person name="Singer S.R."/>
            <person name="Sinharoy S."/>
            <person name="Sterck L."/>
            <person name="Viollet A."/>
            <person name="Wang B.B."/>
            <person name="Wang K."/>
            <person name="Wang M."/>
            <person name="Wang X."/>
            <person name="Warfsmann J."/>
            <person name="Weissenbach J."/>
            <person name="White D.D."/>
            <person name="White J.D."/>
            <person name="Wiley G.B."/>
            <person name="Wincker P."/>
            <person name="Xing Y."/>
            <person name="Yang L."/>
            <person name="Yao Z."/>
            <person name="Ying F."/>
            <person name="Zhai J."/>
            <person name="Zhou L."/>
            <person name="Zuber A."/>
            <person name="Denarie J."/>
            <person name="Dixon R.A."/>
            <person name="May G.D."/>
            <person name="Schwartz D.C."/>
            <person name="Rogers J."/>
            <person name="Quetier F."/>
            <person name="Town C.D."/>
            <person name="Roe B.A."/>
        </authorList>
    </citation>
    <scope>NUCLEOTIDE SEQUENCE [LARGE SCALE GENOMIC DNA]</scope>
    <source>
        <strain evidence="3">A17</strain>
        <strain evidence="4 5">cv. Jemalong A17</strain>
    </source>
</reference>
<keyword evidence="5" id="KW-1185">Reference proteome</keyword>
<evidence type="ECO:0000313" key="5">
    <source>
        <dbReference type="Proteomes" id="UP000002051"/>
    </source>
</evidence>
<evidence type="ECO:0000313" key="4">
    <source>
        <dbReference type="EnsemblPlants" id="KEH37000"/>
    </source>
</evidence>
<reference evidence="4" key="3">
    <citation type="submission" date="2015-04" db="UniProtKB">
        <authorList>
            <consortium name="EnsemblPlants"/>
        </authorList>
    </citation>
    <scope>IDENTIFICATION</scope>
    <source>
        <strain evidence="4">cv. Jemalong A17</strain>
    </source>
</reference>
<dbReference type="GO" id="GO:0070475">
    <property type="term" value="P:rRNA base methylation"/>
    <property type="evidence" value="ECO:0007669"/>
    <property type="project" value="InterPro"/>
</dbReference>
<dbReference type="OrthoDB" id="273345at2759"/>
<accession>A0A072VFQ9</accession>
<proteinExistence type="predicted"/>
<feature type="domain" description="25S rRNA (uridine-N(3))-methyltransferase BMT5-like" evidence="2">
    <location>
        <begin position="53"/>
        <end position="128"/>
    </location>
</feature>
<dbReference type="PANTHER" id="PTHR11538">
    <property type="entry name" value="PHENYLALANYL-TRNA SYNTHETASE"/>
    <property type="match status" value="1"/>
</dbReference>
<feature type="compositionally biased region" description="Acidic residues" evidence="1">
    <location>
        <begin position="20"/>
        <end position="34"/>
    </location>
</feature>
<dbReference type="InterPro" id="IPR019446">
    <property type="entry name" value="BMT5-like"/>
</dbReference>
<feature type="compositionally biased region" description="Basic and acidic residues" evidence="1">
    <location>
        <begin position="1"/>
        <end position="11"/>
    </location>
</feature>
<evidence type="ECO:0000256" key="1">
    <source>
        <dbReference type="SAM" id="MobiDB-lite"/>
    </source>
</evidence>
<dbReference type="Proteomes" id="UP000002051">
    <property type="component" value="Chromosome 2"/>
</dbReference>
<dbReference type="AlphaFoldDB" id="A0A072VFQ9"/>
<dbReference type="GO" id="GO:0070042">
    <property type="term" value="F:rRNA (uridine-N3-)-methyltransferase activity"/>
    <property type="evidence" value="ECO:0007669"/>
    <property type="project" value="InterPro"/>
</dbReference>
<dbReference type="Pfam" id="PF10354">
    <property type="entry name" value="BMT5-like"/>
    <property type="match status" value="1"/>
</dbReference>